<protein>
    <recommendedName>
        <fullName evidence="2">WxL domain-containing protein</fullName>
    </recommendedName>
</protein>
<sequence>MKYWVIGLLLLSGLWPSQSVLAADPTDVGPAMPAVVVDGNATATSTAQVDVVAQTLALVQVPDLRFQAVKVKDLIQGPQTLAMVSGSVTKDGEGPGFDGDDQEQIVVEDYRGTNSGWQLLVKLDAFQLADSSQTIMPTLAQFGPTNAMGVNVSGVGLSDANFADNDAPVVVAPADRGTGTTTIQIATASLTLPQTKSVLAGDYRAPLNWLLVSGPQP</sequence>
<evidence type="ECO:0000313" key="4">
    <source>
        <dbReference type="Proteomes" id="UP000388452"/>
    </source>
</evidence>
<evidence type="ECO:0000259" key="2">
    <source>
        <dbReference type="Pfam" id="PF13731"/>
    </source>
</evidence>
<dbReference type="Pfam" id="PF13731">
    <property type="entry name" value="WxL"/>
    <property type="match status" value="1"/>
</dbReference>
<dbReference type="RefSeq" id="WP_056962506.1">
    <property type="nucleotide sequence ID" value="NZ_CP045068.1"/>
</dbReference>
<dbReference type="EMBL" id="CP045068">
    <property type="protein sequence ID" value="QFQ90079.1"/>
    <property type="molecule type" value="Genomic_DNA"/>
</dbReference>
<reference evidence="3 4" key="1">
    <citation type="submission" date="2019-10" db="EMBL/GenBank/DDBJ databases">
        <title>Genome sequencing of Lactobacillus manihotivorans.</title>
        <authorList>
            <person name="Kim K."/>
        </authorList>
    </citation>
    <scope>NUCLEOTIDE SEQUENCE [LARGE SCALE GENOMIC DNA]</scope>
    <source>
        <strain evidence="3 4">LM010</strain>
    </source>
</reference>
<name>A0A5P8JMV4_9LACO</name>
<feature type="chain" id="PRO_5024380144" description="WxL domain-containing protein" evidence="1">
    <location>
        <begin position="23"/>
        <end position="217"/>
    </location>
</feature>
<dbReference type="Proteomes" id="UP000388452">
    <property type="component" value="Chromosome"/>
</dbReference>
<evidence type="ECO:0000313" key="3">
    <source>
        <dbReference type="EMBL" id="QFQ90079.1"/>
    </source>
</evidence>
<dbReference type="InterPro" id="IPR027994">
    <property type="entry name" value="WxL_dom"/>
</dbReference>
<keyword evidence="1" id="KW-0732">Signal</keyword>
<accession>A0A5P8JMV4</accession>
<proteinExistence type="predicted"/>
<dbReference type="AlphaFoldDB" id="A0A5P8JMV4"/>
<evidence type="ECO:0000256" key="1">
    <source>
        <dbReference type="SAM" id="SignalP"/>
    </source>
</evidence>
<feature type="signal peptide" evidence="1">
    <location>
        <begin position="1"/>
        <end position="22"/>
    </location>
</feature>
<organism evidence="3 4">
    <name type="scientific">Lacticaseibacillus manihotivorans</name>
    <dbReference type="NCBI Taxonomy" id="88233"/>
    <lineage>
        <taxon>Bacteria</taxon>
        <taxon>Bacillati</taxon>
        <taxon>Bacillota</taxon>
        <taxon>Bacilli</taxon>
        <taxon>Lactobacillales</taxon>
        <taxon>Lactobacillaceae</taxon>
        <taxon>Lacticaseibacillus</taxon>
    </lineage>
</organism>
<feature type="domain" description="WxL" evidence="2">
    <location>
        <begin position="30"/>
        <end position="215"/>
    </location>
</feature>
<gene>
    <name evidence="3" type="ORF">LM010_00890</name>
</gene>